<dbReference type="PANTHER" id="PTHR43099:SF2">
    <property type="entry name" value="UPF0053 PROTEIN YRKA"/>
    <property type="match status" value="1"/>
</dbReference>
<organism evidence="5 6">
    <name type="scientific">Domibacillus iocasae</name>
    <dbReference type="NCBI Taxonomy" id="1714016"/>
    <lineage>
        <taxon>Bacteria</taxon>
        <taxon>Bacillati</taxon>
        <taxon>Bacillota</taxon>
        <taxon>Bacilli</taxon>
        <taxon>Bacillales</taxon>
        <taxon>Bacillaceae</taxon>
        <taxon>Domibacillus</taxon>
    </lineage>
</organism>
<dbReference type="SUPFAM" id="SSF56176">
    <property type="entry name" value="FAD-binding/transporter-associated domain-like"/>
    <property type="match status" value="1"/>
</dbReference>
<dbReference type="Pfam" id="PF00571">
    <property type="entry name" value="CBS"/>
    <property type="match status" value="2"/>
</dbReference>
<evidence type="ECO:0000313" key="5">
    <source>
        <dbReference type="EMBL" id="OES46217.1"/>
    </source>
</evidence>
<name>A0A1E7DT03_9BACI</name>
<dbReference type="STRING" id="1714016.BA724_15320"/>
<keyword evidence="6" id="KW-1185">Reference proteome</keyword>
<dbReference type="RefSeq" id="WP_069937118.1">
    <property type="nucleotide sequence ID" value="NZ_MAMP01000004.1"/>
</dbReference>
<dbReference type="Gene3D" id="3.10.580.10">
    <property type="entry name" value="CBS-domain"/>
    <property type="match status" value="1"/>
</dbReference>
<evidence type="ECO:0000313" key="6">
    <source>
        <dbReference type="Proteomes" id="UP000095658"/>
    </source>
</evidence>
<dbReference type="EMBL" id="MAMP01000004">
    <property type="protein sequence ID" value="OES46217.1"/>
    <property type="molecule type" value="Genomic_DNA"/>
</dbReference>
<dbReference type="InterPro" id="IPR000644">
    <property type="entry name" value="CBS_dom"/>
</dbReference>
<dbReference type="AlphaFoldDB" id="A0A1E7DT03"/>
<keyword evidence="1" id="KW-0677">Repeat</keyword>
<sequence>MDIWIGLIAVILLALSFTAIRYAKRKESNETGEPPSTGRSSALLAELSGIEHENHLSLLDDRAATEVMVPRTEMVYFDKEDTVRDCISLFRETKYTRYPVADGDKDRIIGFVNFKEVIAEYVTDPVVGSKSIKHFVRPIIRVIDSTPVHELLAKMQTERTQMVMLINEYGGTAGIVTSEDIVEVIVGELYDEFDIAEPPVIQQIGDLHYIASSKMPVAETAHLLNIDMNDEDVDTLGGWILTENYAIQPGESIEHNGFLFTVLQMEDHQIRHIEIQRMPDQETIQLQEDAAPVVIAEPYNA</sequence>
<dbReference type="InterPro" id="IPR016169">
    <property type="entry name" value="FAD-bd_PCMH_sub2"/>
</dbReference>
<evidence type="ECO:0000259" key="4">
    <source>
        <dbReference type="PROSITE" id="PS51371"/>
    </source>
</evidence>
<dbReference type="SMART" id="SM01091">
    <property type="entry name" value="CorC_HlyC"/>
    <property type="match status" value="1"/>
</dbReference>
<gene>
    <name evidence="5" type="ORF">BA724_15320</name>
</gene>
<dbReference type="PROSITE" id="PS51371">
    <property type="entry name" value="CBS"/>
    <property type="match status" value="2"/>
</dbReference>
<dbReference type="GO" id="GO:0050660">
    <property type="term" value="F:flavin adenine dinucleotide binding"/>
    <property type="evidence" value="ECO:0007669"/>
    <property type="project" value="InterPro"/>
</dbReference>
<dbReference type="InterPro" id="IPR005170">
    <property type="entry name" value="Transptr-assoc_dom"/>
</dbReference>
<dbReference type="InterPro" id="IPR044751">
    <property type="entry name" value="Ion_transp-like_CBS"/>
</dbReference>
<evidence type="ECO:0000256" key="1">
    <source>
        <dbReference type="ARBA" id="ARBA00022737"/>
    </source>
</evidence>
<dbReference type="Proteomes" id="UP000095658">
    <property type="component" value="Unassembled WGS sequence"/>
</dbReference>
<accession>A0A1E7DT03</accession>
<dbReference type="Gene3D" id="3.30.465.10">
    <property type="match status" value="1"/>
</dbReference>
<dbReference type="OrthoDB" id="9798188at2"/>
<evidence type="ECO:0000256" key="2">
    <source>
        <dbReference type="ARBA" id="ARBA00023122"/>
    </source>
</evidence>
<feature type="domain" description="CBS" evidence="4">
    <location>
        <begin position="135"/>
        <end position="192"/>
    </location>
</feature>
<dbReference type="InterPro" id="IPR036318">
    <property type="entry name" value="FAD-bd_PCMH-like_sf"/>
</dbReference>
<keyword evidence="2 3" id="KW-0129">CBS domain</keyword>
<feature type="domain" description="CBS" evidence="4">
    <location>
        <begin position="68"/>
        <end position="129"/>
    </location>
</feature>
<comment type="caution">
    <text evidence="5">The sequence shown here is derived from an EMBL/GenBank/DDBJ whole genome shotgun (WGS) entry which is preliminary data.</text>
</comment>
<reference evidence="5 6" key="1">
    <citation type="submission" date="2016-06" db="EMBL/GenBank/DDBJ databases">
        <title>Domibacillus iocasae genome sequencing.</title>
        <authorList>
            <person name="Verma A."/>
            <person name="Pal Y."/>
            <person name="Ojha A.K."/>
            <person name="Krishnamurthi S."/>
        </authorList>
    </citation>
    <scope>NUCLEOTIDE SEQUENCE [LARGE SCALE GENOMIC DNA]</scope>
    <source>
        <strain evidence="5 6">DSM 29979</strain>
    </source>
</reference>
<dbReference type="SUPFAM" id="SSF54631">
    <property type="entry name" value="CBS-domain pair"/>
    <property type="match status" value="1"/>
</dbReference>
<dbReference type="Pfam" id="PF03471">
    <property type="entry name" value="CorC_HlyC"/>
    <property type="match status" value="1"/>
</dbReference>
<proteinExistence type="predicted"/>
<dbReference type="InterPro" id="IPR051676">
    <property type="entry name" value="UPF0053_domain"/>
</dbReference>
<dbReference type="CDD" id="cd04590">
    <property type="entry name" value="CBS_pair_CorC_HlyC_assoc"/>
    <property type="match status" value="1"/>
</dbReference>
<dbReference type="PANTHER" id="PTHR43099">
    <property type="entry name" value="UPF0053 PROTEIN YRKA"/>
    <property type="match status" value="1"/>
</dbReference>
<protein>
    <recommendedName>
        <fullName evidence="4">CBS domain-containing protein</fullName>
    </recommendedName>
</protein>
<dbReference type="InterPro" id="IPR046342">
    <property type="entry name" value="CBS_dom_sf"/>
</dbReference>
<evidence type="ECO:0000256" key="3">
    <source>
        <dbReference type="PROSITE-ProRule" id="PRU00703"/>
    </source>
</evidence>